<name>A0A4C1SQJ1_EUMVA</name>
<evidence type="ECO:0000256" key="1">
    <source>
        <dbReference type="SAM" id="MobiDB-lite"/>
    </source>
</evidence>
<proteinExistence type="predicted"/>
<feature type="region of interest" description="Disordered" evidence="1">
    <location>
        <begin position="52"/>
        <end position="91"/>
    </location>
</feature>
<keyword evidence="3" id="KW-1185">Reference proteome</keyword>
<dbReference type="Proteomes" id="UP000299102">
    <property type="component" value="Unassembled WGS sequence"/>
</dbReference>
<accession>A0A4C1SQJ1</accession>
<gene>
    <name evidence="2" type="ORF">EVAR_6445_1</name>
</gene>
<protein>
    <submittedName>
        <fullName evidence="2">Uncharacterized protein</fullName>
    </submittedName>
</protein>
<organism evidence="2 3">
    <name type="scientific">Eumeta variegata</name>
    <name type="common">Bagworm moth</name>
    <name type="synonym">Eumeta japonica</name>
    <dbReference type="NCBI Taxonomy" id="151549"/>
    <lineage>
        <taxon>Eukaryota</taxon>
        <taxon>Metazoa</taxon>
        <taxon>Ecdysozoa</taxon>
        <taxon>Arthropoda</taxon>
        <taxon>Hexapoda</taxon>
        <taxon>Insecta</taxon>
        <taxon>Pterygota</taxon>
        <taxon>Neoptera</taxon>
        <taxon>Endopterygota</taxon>
        <taxon>Lepidoptera</taxon>
        <taxon>Glossata</taxon>
        <taxon>Ditrysia</taxon>
        <taxon>Tineoidea</taxon>
        <taxon>Psychidae</taxon>
        <taxon>Oiketicinae</taxon>
        <taxon>Eumeta</taxon>
    </lineage>
</organism>
<feature type="compositionally biased region" description="Basic residues" evidence="1">
    <location>
        <begin position="52"/>
        <end position="62"/>
    </location>
</feature>
<comment type="caution">
    <text evidence="2">The sequence shown here is derived from an EMBL/GenBank/DDBJ whole genome shotgun (WGS) entry which is preliminary data.</text>
</comment>
<dbReference type="EMBL" id="BGZK01000013">
    <property type="protein sequence ID" value="GBP04186.1"/>
    <property type="molecule type" value="Genomic_DNA"/>
</dbReference>
<sequence>MTEIAIEFAHVRAGERYRHHTERVEAQNKREVKKVRTPRSPDITMAHFLRKTSAGRRRKPDRGHKSASSATKSITERRTAQKPIIAEIRRR</sequence>
<evidence type="ECO:0000313" key="2">
    <source>
        <dbReference type="EMBL" id="GBP04186.1"/>
    </source>
</evidence>
<dbReference type="AlphaFoldDB" id="A0A4C1SQJ1"/>
<evidence type="ECO:0000313" key="3">
    <source>
        <dbReference type="Proteomes" id="UP000299102"/>
    </source>
</evidence>
<reference evidence="2 3" key="1">
    <citation type="journal article" date="2019" name="Commun. Biol.">
        <title>The bagworm genome reveals a unique fibroin gene that provides high tensile strength.</title>
        <authorList>
            <person name="Kono N."/>
            <person name="Nakamura H."/>
            <person name="Ohtoshi R."/>
            <person name="Tomita M."/>
            <person name="Numata K."/>
            <person name="Arakawa K."/>
        </authorList>
    </citation>
    <scope>NUCLEOTIDE SEQUENCE [LARGE SCALE GENOMIC DNA]</scope>
</reference>